<dbReference type="EMBL" id="CP061800">
    <property type="protein sequence ID" value="QTA93942.1"/>
    <property type="molecule type" value="Genomic_DNA"/>
</dbReference>
<accession>A0A975GUL4</accession>
<reference evidence="1" key="1">
    <citation type="journal article" date="2021" name="Microb. Physiol.">
        <title>Proteogenomic Insights into the Physiology of Marine, Sulfate-Reducing, Filamentous Desulfonema limicola and Desulfonema magnum.</title>
        <authorList>
            <person name="Schnaars V."/>
            <person name="Wohlbrand L."/>
            <person name="Scheve S."/>
            <person name="Hinrichs C."/>
            <person name="Reinhardt R."/>
            <person name="Rabus R."/>
        </authorList>
    </citation>
    <scope>NUCLEOTIDE SEQUENCE</scope>
    <source>
        <strain evidence="1">4be13</strain>
    </source>
</reference>
<keyword evidence="2" id="KW-1185">Reference proteome</keyword>
<proteinExistence type="predicted"/>
<gene>
    <name evidence="1" type="ORF">dnm_100510</name>
</gene>
<evidence type="ECO:0000313" key="2">
    <source>
        <dbReference type="Proteomes" id="UP000663722"/>
    </source>
</evidence>
<protein>
    <submittedName>
        <fullName evidence="1">Uncharacterized protein</fullName>
    </submittedName>
</protein>
<organism evidence="1 2">
    <name type="scientific">Desulfonema magnum</name>
    <dbReference type="NCBI Taxonomy" id="45655"/>
    <lineage>
        <taxon>Bacteria</taxon>
        <taxon>Pseudomonadati</taxon>
        <taxon>Thermodesulfobacteriota</taxon>
        <taxon>Desulfobacteria</taxon>
        <taxon>Desulfobacterales</taxon>
        <taxon>Desulfococcaceae</taxon>
        <taxon>Desulfonema</taxon>
    </lineage>
</organism>
<name>A0A975GUL4_9BACT</name>
<sequence>MYNMASSLGEDSVFAGSLKEHGWRVPVKSKMFVQVNHSEILDEFIFDNIHIEL</sequence>
<dbReference type="KEGG" id="dmm:dnm_100510"/>
<dbReference type="Proteomes" id="UP000663722">
    <property type="component" value="Chromosome"/>
</dbReference>
<evidence type="ECO:0000313" key="1">
    <source>
        <dbReference type="EMBL" id="QTA93942.1"/>
    </source>
</evidence>
<dbReference type="AlphaFoldDB" id="A0A975GUL4"/>